<feature type="non-terminal residue" evidence="2">
    <location>
        <position position="1"/>
    </location>
</feature>
<proteinExistence type="predicted"/>
<accession>X0RH24</accession>
<dbReference type="AlphaFoldDB" id="X0RH24"/>
<dbReference type="EMBL" id="BARS01008940">
    <property type="protein sequence ID" value="GAF68174.1"/>
    <property type="molecule type" value="Genomic_DNA"/>
</dbReference>
<evidence type="ECO:0000313" key="2">
    <source>
        <dbReference type="EMBL" id="GAF68174.1"/>
    </source>
</evidence>
<feature type="region of interest" description="Disordered" evidence="1">
    <location>
        <begin position="76"/>
        <end position="96"/>
    </location>
</feature>
<organism evidence="2">
    <name type="scientific">marine sediment metagenome</name>
    <dbReference type="NCBI Taxonomy" id="412755"/>
    <lineage>
        <taxon>unclassified sequences</taxon>
        <taxon>metagenomes</taxon>
        <taxon>ecological metagenomes</taxon>
    </lineage>
</organism>
<name>X0RH24_9ZZZZ</name>
<protein>
    <recommendedName>
        <fullName evidence="3">Phage terminase small subunit P27 family</fullName>
    </recommendedName>
</protein>
<sequence length="96" mass="10431">PEKSLGKPPERLSEDEVLAWEEIAAQCADGVLTGMDRAALETVACAFAWMWKADSVTVADRKTILTMLGKFGMTPSDRAGLSVAPPPKRGDFDDYE</sequence>
<evidence type="ECO:0000256" key="1">
    <source>
        <dbReference type="SAM" id="MobiDB-lite"/>
    </source>
</evidence>
<comment type="caution">
    <text evidence="2">The sequence shown here is derived from an EMBL/GenBank/DDBJ whole genome shotgun (WGS) entry which is preliminary data.</text>
</comment>
<evidence type="ECO:0008006" key="3">
    <source>
        <dbReference type="Google" id="ProtNLM"/>
    </source>
</evidence>
<reference evidence="2" key="1">
    <citation type="journal article" date="2014" name="Front. Microbiol.">
        <title>High frequency of phylogenetically diverse reductive dehalogenase-homologous genes in deep subseafloor sedimentary metagenomes.</title>
        <authorList>
            <person name="Kawai M."/>
            <person name="Futagami T."/>
            <person name="Toyoda A."/>
            <person name="Takaki Y."/>
            <person name="Nishi S."/>
            <person name="Hori S."/>
            <person name="Arai W."/>
            <person name="Tsubouchi T."/>
            <person name="Morono Y."/>
            <person name="Uchiyama I."/>
            <person name="Ito T."/>
            <person name="Fujiyama A."/>
            <person name="Inagaki F."/>
            <person name="Takami H."/>
        </authorList>
    </citation>
    <scope>NUCLEOTIDE SEQUENCE</scope>
    <source>
        <strain evidence="2">Expedition CK06-06</strain>
    </source>
</reference>
<gene>
    <name evidence="2" type="ORF">S01H1_16933</name>
</gene>